<organism evidence="6 7">
    <name type="scientific">Paenibacillus qinlingensis</name>
    <dbReference type="NCBI Taxonomy" id="1837343"/>
    <lineage>
        <taxon>Bacteria</taxon>
        <taxon>Bacillati</taxon>
        <taxon>Bacillota</taxon>
        <taxon>Bacilli</taxon>
        <taxon>Bacillales</taxon>
        <taxon>Paenibacillaceae</taxon>
        <taxon>Paenibacillus</taxon>
    </lineage>
</organism>
<comment type="function">
    <text evidence="1">Controls the length of the flagellar hook.</text>
</comment>
<dbReference type="RefSeq" id="WP_310500316.1">
    <property type="nucleotide sequence ID" value="NZ_JAVDSB010000007.1"/>
</dbReference>
<proteinExistence type="inferred from homology"/>
<evidence type="ECO:0000313" key="7">
    <source>
        <dbReference type="Proteomes" id="UP001267290"/>
    </source>
</evidence>
<evidence type="ECO:0000256" key="3">
    <source>
        <dbReference type="ARBA" id="ARBA00022795"/>
    </source>
</evidence>
<name>A0ABU1P0F5_9BACL</name>
<dbReference type="Proteomes" id="UP001267290">
    <property type="component" value="Unassembled WGS sequence"/>
</dbReference>
<evidence type="ECO:0000256" key="2">
    <source>
        <dbReference type="ARBA" id="ARBA00009149"/>
    </source>
</evidence>
<feature type="region of interest" description="Disordered" evidence="4">
    <location>
        <begin position="412"/>
        <end position="444"/>
    </location>
</feature>
<evidence type="ECO:0000256" key="4">
    <source>
        <dbReference type="SAM" id="MobiDB-lite"/>
    </source>
</evidence>
<accession>A0ABU1P0F5</accession>
<dbReference type="CDD" id="cd17470">
    <property type="entry name" value="T3SS_Flik_C"/>
    <property type="match status" value="1"/>
</dbReference>
<sequence length="473" mass="51035">MGVQMNSIPVGQSGTVNSTTAAKGTSNGSAATDTFSALLSDQTTQESAAIVDLQASETDLSMSMMMQMLQTLVMPIQAAVDQEVTLSTQDSKLSELLLDAMNSNPALADELLQNPKVKKWFEDADDLLASLSNSPNLLTNGFLAIGQQPISESPSLKAQKTLLALSALSKQQPDNPILNYLNSELTNAVQPILPDILNGLSKASKLTGVPVVGSKDQTKSDGRIPSSKYIDNKEASQSDVESLADQLQTLLSRPEKFAVKHVPVAVLEQTTNVTETPAQPLVDLPIETSTTTSTVVTIGDLQKAQQVTVTVEKAPVSTLTAANFTEEMTTHVLKNMKITISEGFSEAKLSLFPKNLGHVDVKISMHEGQLFAQFAADTLAGKQMLESQLPQLRQALLTQGLQVEKLEVTQSQNMSSSMFQEQRQPQSFNQSQQRQPKNSSGVIDMDAVDFKEDIDQLAQLRKNTNGNSFDVIA</sequence>
<comment type="similarity">
    <text evidence="2">Belongs to the FliK family.</text>
</comment>
<feature type="compositionally biased region" description="Low complexity" evidence="4">
    <location>
        <begin position="419"/>
        <end position="436"/>
    </location>
</feature>
<gene>
    <name evidence="6" type="ORF">J2736_004023</name>
</gene>
<keyword evidence="6" id="KW-0966">Cell projection</keyword>
<dbReference type="Gene3D" id="3.30.750.140">
    <property type="match status" value="1"/>
</dbReference>
<keyword evidence="6" id="KW-0969">Cilium</keyword>
<keyword evidence="3" id="KW-1005">Bacterial flagellum biogenesis</keyword>
<comment type="caution">
    <text evidence="6">The sequence shown here is derived from an EMBL/GenBank/DDBJ whole genome shotgun (WGS) entry which is preliminary data.</text>
</comment>
<dbReference type="PANTHER" id="PTHR37533">
    <property type="entry name" value="FLAGELLAR HOOK-LENGTH CONTROL PROTEIN"/>
    <property type="match status" value="1"/>
</dbReference>
<evidence type="ECO:0000313" key="6">
    <source>
        <dbReference type="EMBL" id="MDR6552816.1"/>
    </source>
</evidence>
<evidence type="ECO:0000259" key="5">
    <source>
        <dbReference type="Pfam" id="PF02120"/>
    </source>
</evidence>
<dbReference type="PANTHER" id="PTHR37533:SF2">
    <property type="entry name" value="FLAGELLAR HOOK-LENGTH CONTROL PROTEIN"/>
    <property type="match status" value="1"/>
</dbReference>
<dbReference type="PRINTS" id="PR01007">
    <property type="entry name" value="FLGHOOKFLIK"/>
</dbReference>
<dbReference type="EMBL" id="JAVDSB010000007">
    <property type="protein sequence ID" value="MDR6552816.1"/>
    <property type="molecule type" value="Genomic_DNA"/>
</dbReference>
<keyword evidence="6" id="KW-0282">Flagellum</keyword>
<dbReference type="Pfam" id="PF02120">
    <property type="entry name" value="Flg_hook"/>
    <property type="match status" value="1"/>
</dbReference>
<dbReference type="InterPro" id="IPR038610">
    <property type="entry name" value="FliK-like_C_sf"/>
</dbReference>
<dbReference type="InterPro" id="IPR052563">
    <property type="entry name" value="FliK"/>
</dbReference>
<dbReference type="InterPro" id="IPR021136">
    <property type="entry name" value="Flagellar_hook_control-like_C"/>
</dbReference>
<dbReference type="InterPro" id="IPR001635">
    <property type="entry name" value="Flag_hook_Flik"/>
</dbReference>
<keyword evidence="7" id="KW-1185">Reference proteome</keyword>
<feature type="domain" description="Flagellar hook-length control protein-like C-terminal" evidence="5">
    <location>
        <begin position="339"/>
        <end position="414"/>
    </location>
</feature>
<evidence type="ECO:0000256" key="1">
    <source>
        <dbReference type="ARBA" id="ARBA00003944"/>
    </source>
</evidence>
<reference evidence="6 7" key="1">
    <citation type="submission" date="2023-07" db="EMBL/GenBank/DDBJ databases">
        <title>Sorghum-associated microbial communities from plants grown in Nebraska, USA.</title>
        <authorList>
            <person name="Schachtman D."/>
        </authorList>
    </citation>
    <scope>NUCLEOTIDE SEQUENCE [LARGE SCALE GENOMIC DNA]</scope>
    <source>
        <strain evidence="6 7">CC258</strain>
    </source>
</reference>
<protein>
    <submittedName>
        <fullName evidence="6">Flagellar hook-length control protein FliK</fullName>
    </submittedName>
</protein>
<feature type="region of interest" description="Disordered" evidence="4">
    <location>
        <begin position="1"/>
        <end position="28"/>
    </location>
</feature>